<proteinExistence type="predicted"/>
<accession>A0ABW3D0U7</accession>
<dbReference type="GO" id="GO:0016787">
    <property type="term" value="F:hydrolase activity"/>
    <property type="evidence" value="ECO:0007669"/>
    <property type="project" value="UniProtKB-KW"/>
</dbReference>
<dbReference type="Proteomes" id="UP001596978">
    <property type="component" value="Unassembled WGS sequence"/>
</dbReference>
<organism evidence="1 2">
    <name type="scientific">Sungkyunkwania multivorans</name>
    <dbReference type="NCBI Taxonomy" id="1173618"/>
    <lineage>
        <taxon>Bacteria</taxon>
        <taxon>Pseudomonadati</taxon>
        <taxon>Bacteroidota</taxon>
        <taxon>Flavobacteriia</taxon>
        <taxon>Flavobacteriales</taxon>
        <taxon>Flavobacteriaceae</taxon>
        <taxon>Sungkyunkwania</taxon>
    </lineage>
</organism>
<dbReference type="InterPro" id="IPR026002">
    <property type="entry name" value="ATC_hydrolase-like"/>
</dbReference>
<dbReference type="Pfam" id="PF14196">
    <property type="entry name" value="ATC_hydrolase"/>
    <property type="match status" value="1"/>
</dbReference>
<gene>
    <name evidence="1" type="ORF">ACFQ1M_10290</name>
</gene>
<dbReference type="RefSeq" id="WP_386407862.1">
    <property type="nucleotide sequence ID" value="NZ_JBHTJH010000010.1"/>
</dbReference>
<comment type="caution">
    <text evidence="1">The sequence shown here is derived from an EMBL/GenBank/DDBJ whole genome shotgun (WGS) entry which is preliminary data.</text>
</comment>
<reference evidence="2" key="1">
    <citation type="journal article" date="2019" name="Int. J. Syst. Evol. Microbiol.">
        <title>The Global Catalogue of Microorganisms (GCM) 10K type strain sequencing project: providing services to taxonomists for standard genome sequencing and annotation.</title>
        <authorList>
            <consortium name="The Broad Institute Genomics Platform"/>
            <consortium name="The Broad Institute Genome Sequencing Center for Infectious Disease"/>
            <person name="Wu L."/>
            <person name="Ma J."/>
        </authorList>
    </citation>
    <scope>NUCLEOTIDE SEQUENCE [LARGE SCALE GENOMIC DNA]</scope>
    <source>
        <strain evidence="2">CCUG 62952</strain>
    </source>
</reference>
<evidence type="ECO:0000313" key="2">
    <source>
        <dbReference type="Proteomes" id="UP001596978"/>
    </source>
</evidence>
<protein>
    <submittedName>
        <fullName evidence="1">L-2-amino-thiazoline-4-carboxylic acid hydrolase</fullName>
    </submittedName>
</protein>
<keyword evidence="2" id="KW-1185">Reference proteome</keyword>
<name>A0ABW3D0U7_9FLAO</name>
<evidence type="ECO:0000313" key="1">
    <source>
        <dbReference type="EMBL" id="MFD0862591.1"/>
    </source>
</evidence>
<sequence>MTTDKRIARVTKFAKEVLAQKYPAEQCHSIMASIASNYKEIQKDIPVFKSSFNRMLLQISVDSLAFYRALRTELEKDDALKMILPFVNRWMDGQFDNWIARKIYRNRFLHRIYRRWWFARTNKANDPEGQQFEYLKPTGNLFYGVNVLRCGHVHFLKKMNAEELAPYMCKADLYIQKYLPKGIVFKRSQVIAEGAPYCDFRYVIDESGK</sequence>
<keyword evidence="1" id="KW-0378">Hydrolase</keyword>
<dbReference type="EMBL" id="JBHTJH010000010">
    <property type="protein sequence ID" value="MFD0862591.1"/>
    <property type="molecule type" value="Genomic_DNA"/>
</dbReference>